<reference evidence="4" key="2">
    <citation type="submission" date="2020-05" db="UniProtKB">
        <authorList>
            <consortium name="EnsemblMetazoa"/>
        </authorList>
    </citation>
    <scope>IDENTIFICATION</scope>
    <source>
        <strain evidence="4">JHB</strain>
    </source>
</reference>
<dbReference type="Proteomes" id="UP000002320">
    <property type="component" value="Unassembled WGS sequence"/>
</dbReference>
<reference evidence="3" key="1">
    <citation type="submission" date="2007-03" db="EMBL/GenBank/DDBJ databases">
        <title>Annotation of Culex pipiens quinquefasciatus.</title>
        <authorList>
            <consortium name="The Broad Institute Genome Sequencing Platform"/>
            <person name="Atkinson P.W."/>
            <person name="Hemingway J."/>
            <person name="Christensen B.M."/>
            <person name="Higgs S."/>
            <person name="Kodira C."/>
            <person name="Hannick L."/>
            <person name="Megy K."/>
            <person name="O'Leary S."/>
            <person name="Pearson M."/>
            <person name="Haas B.J."/>
            <person name="Mauceli E."/>
            <person name="Wortman J.R."/>
            <person name="Lee N.H."/>
            <person name="Guigo R."/>
            <person name="Stanke M."/>
            <person name="Alvarado L."/>
            <person name="Amedeo P."/>
            <person name="Antoine C.H."/>
            <person name="Arensburger P."/>
            <person name="Bidwell S.L."/>
            <person name="Crawford M."/>
            <person name="Camaro F."/>
            <person name="Devon K."/>
            <person name="Engels R."/>
            <person name="Hammond M."/>
            <person name="Howarth C."/>
            <person name="Koehrsen M."/>
            <person name="Lawson D."/>
            <person name="Montgomery P."/>
            <person name="Nene V."/>
            <person name="Nusbaum C."/>
            <person name="Puiu D."/>
            <person name="Romero-Severson J."/>
            <person name="Severson D.W."/>
            <person name="Shumway M."/>
            <person name="Sisk P."/>
            <person name="Stolte C."/>
            <person name="Zeng Q."/>
            <person name="Eisenstadt E."/>
            <person name="Fraser-Liggett C."/>
            <person name="Strausberg R."/>
            <person name="Galagan J."/>
            <person name="Birren B."/>
            <person name="Collins F.H."/>
        </authorList>
    </citation>
    <scope>NUCLEOTIDE SEQUENCE [LARGE SCALE GENOMIC DNA]</scope>
    <source>
        <strain evidence="3">JHB</strain>
    </source>
</reference>
<name>B0XFZ6_CULQU</name>
<gene>
    <name evidence="4" type="primary">6052273</name>
    <name evidence="3" type="ORF">CpipJ_CPIJ018159</name>
</gene>
<keyword evidence="1" id="KW-0732">Signal</keyword>
<evidence type="ECO:0000313" key="3">
    <source>
        <dbReference type="EMBL" id="EDS27154.1"/>
    </source>
</evidence>
<dbReference type="InterPro" id="IPR036056">
    <property type="entry name" value="Fibrinogen-like_C"/>
</dbReference>
<dbReference type="VEuPathDB" id="VectorBase:CQUJHB002299"/>
<feature type="domain" description="Fibrinogen C-terminal" evidence="2">
    <location>
        <begin position="76"/>
        <end position="254"/>
    </location>
</feature>
<dbReference type="eggNOG" id="KOG2579">
    <property type="taxonomic scope" value="Eukaryota"/>
</dbReference>
<accession>B0XFZ6</accession>
<evidence type="ECO:0000256" key="1">
    <source>
        <dbReference type="SAM" id="SignalP"/>
    </source>
</evidence>
<keyword evidence="5" id="KW-1185">Reference proteome</keyword>
<dbReference type="PROSITE" id="PS51406">
    <property type="entry name" value="FIBRINOGEN_C_2"/>
    <property type="match status" value="1"/>
</dbReference>
<dbReference type="KEGG" id="cqu:CpipJ_CPIJ018159"/>
<dbReference type="EnsemblMetazoa" id="CPIJ018159-RA">
    <property type="protein sequence ID" value="CPIJ018159-PA"/>
    <property type="gene ID" value="CPIJ018159"/>
</dbReference>
<protein>
    <submittedName>
        <fullName evidence="3 4">Fibrinogen and fibronectin</fullName>
    </submittedName>
</protein>
<dbReference type="Gene3D" id="3.90.215.10">
    <property type="entry name" value="Gamma Fibrinogen, chain A, domain 1"/>
    <property type="match status" value="1"/>
</dbReference>
<sequence length="254" mass="28737">MQLLIFVVKKCTSLLGVLTLPAFCAIPERRRQARDVEDVLISFVDAPSLCSTGVSMMLQAVGVPRRGWNRPLQPDTQNAALPRTCSKAVNRYSGVQQIHPQPGFGQPFEVFCDQEYEDGDWIVVQNRFEGSVHFSRDWFAYENGFGDINNGELWLGLRKIHELTYSGRYELHVIVENWAGEQGTAKYSEILVAGPSEKYELRSIGTFTGGNAGDGLDWHKNMQFSTMDADNDRSFENCAKIHHGGWWFNNCHSR</sequence>
<proteinExistence type="predicted"/>
<dbReference type="STRING" id="7176.B0XFZ6"/>
<dbReference type="GO" id="GO:0005615">
    <property type="term" value="C:extracellular space"/>
    <property type="evidence" value="ECO:0007669"/>
    <property type="project" value="TreeGrafter"/>
</dbReference>
<dbReference type="HOGENOM" id="CLU_038628_7_3_1"/>
<feature type="signal peptide" evidence="1">
    <location>
        <begin position="1"/>
        <end position="19"/>
    </location>
</feature>
<organism>
    <name type="scientific">Culex quinquefasciatus</name>
    <name type="common">Southern house mosquito</name>
    <name type="synonym">Culex pungens</name>
    <dbReference type="NCBI Taxonomy" id="7176"/>
    <lineage>
        <taxon>Eukaryota</taxon>
        <taxon>Metazoa</taxon>
        <taxon>Ecdysozoa</taxon>
        <taxon>Arthropoda</taxon>
        <taxon>Hexapoda</taxon>
        <taxon>Insecta</taxon>
        <taxon>Pterygota</taxon>
        <taxon>Neoptera</taxon>
        <taxon>Endopterygota</taxon>
        <taxon>Diptera</taxon>
        <taxon>Nematocera</taxon>
        <taxon>Culicoidea</taxon>
        <taxon>Culicidae</taxon>
        <taxon>Culicinae</taxon>
        <taxon>Culicini</taxon>
        <taxon>Culex</taxon>
        <taxon>Culex</taxon>
    </lineage>
</organism>
<dbReference type="InterPro" id="IPR014716">
    <property type="entry name" value="Fibrinogen_a/b/g_C_1"/>
</dbReference>
<dbReference type="SUPFAM" id="SSF56496">
    <property type="entry name" value="Fibrinogen C-terminal domain-like"/>
    <property type="match status" value="1"/>
</dbReference>
<dbReference type="InterPro" id="IPR050373">
    <property type="entry name" value="Fibrinogen_C-term_domain"/>
</dbReference>
<dbReference type="AlphaFoldDB" id="B0XFZ6"/>
<evidence type="ECO:0000259" key="2">
    <source>
        <dbReference type="PROSITE" id="PS51406"/>
    </source>
</evidence>
<dbReference type="PANTHER" id="PTHR19143">
    <property type="entry name" value="FIBRINOGEN/TENASCIN/ANGIOPOEITIN"/>
    <property type="match status" value="1"/>
</dbReference>
<dbReference type="CDD" id="cd00087">
    <property type="entry name" value="FReD"/>
    <property type="match status" value="1"/>
</dbReference>
<dbReference type="VEuPathDB" id="VectorBase:CPIJ018159"/>
<evidence type="ECO:0000313" key="5">
    <source>
        <dbReference type="Proteomes" id="UP000002320"/>
    </source>
</evidence>
<dbReference type="Pfam" id="PF00147">
    <property type="entry name" value="Fibrinogen_C"/>
    <property type="match status" value="1"/>
</dbReference>
<dbReference type="InterPro" id="IPR002181">
    <property type="entry name" value="Fibrinogen_a/b/g_C_dom"/>
</dbReference>
<feature type="chain" id="PRO_5011409381" evidence="1">
    <location>
        <begin position="20"/>
        <end position="254"/>
    </location>
</feature>
<dbReference type="InParanoid" id="B0XFZ6"/>
<dbReference type="SMART" id="SM00186">
    <property type="entry name" value="FBG"/>
    <property type="match status" value="1"/>
</dbReference>
<evidence type="ECO:0000313" key="4">
    <source>
        <dbReference type="EnsemblMetazoa" id="CPIJ018159-PA"/>
    </source>
</evidence>
<dbReference type="FunCoup" id="B0XFZ6">
    <property type="interactions" value="2"/>
</dbReference>
<dbReference type="OrthoDB" id="7735550at2759"/>
<dbReference type="EMBL" id="DS232974">
    <property type="protein sequence ID" value="EDS27154.1"/>
    <property type="molecule type" value="Genomic_DNA"/>
</dbReference>